<evidence type="ECO:0000256" key="7">
    <source>
        <dbReference type="ARBA" id="ARBA00023224"/>
    </source>
</evidence>
<keyword evidence="7" id="KW-0807">Transducer</keyword>
<dbReference type="PANTHER" id="PTHR24243">
    <property type="entry name" value="G-PROTEIN COUPLED RECEPTOR"/>
    <property type="match status" value="1"/>
</dbReference>
<gene>
    <name evidence="10" type="ORF">ElyMa_003613900</name>
</gene>
<evidence type="ECO:0000256" key="3">
    <source>
        <dbReference type="ARBA" id="ARBA00022989"/>
    </source>
</evidence>
<dbReference type="EMBL" id="BMAT01007416">
    <property type="protein sequence ID" value="GFR63765.1"/>
    <property type="molecule type" value="Genomic_DNA"/>
</dbReference>
<comment type="subcellular location">
    <subcellularLocation>
        <location evidence="1">Membrane</location>
        <topology evidence="1">Multi-pass membrane protein</topology>
    </subcellularLocation>
</comment>
<keyword evidence="3 8" id="KW-1133">Transmembrane helix</keyword>
<feature type="transmembrane region" description="Helical" evidence="8">
    <location>
        <begin position="132"/>
        <end position="152"/>
    </location>
</feature>
<dbReference type="PROSITE" id="PS50262">
    <property type="entry name" value="G_PROTEIN_RECEP_F1_2"/>
    <property type="match status" value="1"/>
</dbReference>
<organism evidence="10 11">
    <name type="scientific">Elysia marginata</name>
    <dbReference type="NCBI Taxonomy" id="1093978"/>
    <lineage>
        <taxon>Eukaryota</taxon>
        <taxon>Metazoa</taxon>
        <taxon>Spiralia</taxon>
        <taxon>Lophotrochozoa</taxon>
        <taxon>Mollusca</taxon>
        <taxon>Gastropoda</taxon>
        <taxon>Heterobranchia</taxon>
        <taxon>Euthyneura</taxon>
        <taxon>Panpulmonata</taxon>
        <taxon>Sacoglossa</taxon>
        <taxon>Placobranchoidea</taxon>
        <taxon>Plakobranchidae</taxon>
        <taxon>Elysia</taxon>
    </lineage>
</organism>
<feature type="domain" description="G-protein coupled receptors family 1 profile" evidence="9">
    <location>
        <begin position="1"/>
        <end position="195"/>
    </location>
</feature>
<feature type="transmembrane region" description="Helical" evidence="8">
    <location>
        <begin position="15"/>
        <end position="40"/>
    </location>
</feature>
<keyword evidence="2 8" id="KW-0812">Transmembrane</keyword>
<dbReference type="GO" id="GO:0004930">
    <property type="term" value="F:G protein-coupled receptor activity"/>
    <property type="evidence" value="ECO:0007669"/>
    <property type="project" value="UniProtKB-KW"/>
</dbReference>
<proteinExistence type="predicted"/>
<dbReference type="GO" id="GO:0005886">
    <property type="term" value="C:plasma membrane"/>
    <property type="evidence" value="ECO:0007669"/>
    <property type="project" value="TreeGrafter"/>
</dbReference>
<dbReference type="PANTHER" id="PTHR24243:SF208">
    <property type="entry name" value="PYROKININ-1 RECEPTOR"/>
    <property type="match status" value="1"/>
</dbReference>
<dbReference type="AlphaFoldDB" id="A0AAV4ET51"/>
<keyword evidence="5 8" id="KW-0472">Membrane</keyword>
<reference evidence="10 11" key="1">
    <citation type="journal article" date="2021" name="Elife">
        <title>Chloroplast acquisition without the gene transfer in kleptoplastic sea slugs, Plakobranchus ocellatus.</title>
        <authorList>
            <person name="Maeda T."/>
            <person name="Takahashi S."/>
            <person name="Yoshida T."/>
            <person name="Shimamura S."/>
            <person name="Takaki Y."/>
            <person name="Nagai Y."/>
            <person name="Toyoda A."/>
            <person name="Suzuki Y."/>
            <person name="Arimoto A."/>
            <person name="Ishii H."/>
            <person name="Satoh N."/>
            <person name="Nishiyama T."/>
            <person name="Hasebe M."/>
            <person name="Maruyama T."/>
            <person name="Minagawa J."/>
            <person name="Obokata J."/>
            <person name="Shigenobu S."/>
        </authorList>
    </citation>
    <scope>NUCLEOTIDE SEQUENCE [LARGE SCALE GENOMIC DNA]</scope>
</reference>
<name>A0AAV4ET51_9GAST</name>
<evidence type="ECO:0000256" key="8">
    <source>
        <dbReference type="SAM" id="Phobius"/>
    </source>
</evidence>
<keyword evidence="11" id="KW-1185">Reference proteome</keyword>
<evidence type="ECO:0000259" key="9">
    <source>
        <dbReference type="PROSITE" id="PS50262"/>
    </source>
</evidence>
<evidence type="ECO:0000313" key="10">
    <source>
        <dbReference type="EMBL" id="GFR63765.1"/>
    </source>
</evidence>
<keyword evidence="4" id="KW-0297">G-protein coupled receptor</keyword>
<comment type="caution">
    <text evidence="10">The sequence shown here is derived from an EMBL/GenBank/DDBJ whole genome shotgun (WGS) entry which is preliminary data.</text>
</comment>
<feature type="transmembrane region" description="Helical" evidence="8">
    <location>
        <begin position="172"/>
        <end position="198"/>
    </location>
</feature>
<evidence type="ECO:0000256" key="1">
    <source>
        <dbReference type="ARBA" id="ARBA00004141"/>
    </source>
</evidence>
<evidence type="ECO:0000256" key="5">
    <source>
        <dbReference type="ARBA" id="ARBA00023136"/>
    </source>
</evidence>
<protein>
    <submittedName>
        <fullName evidence="10">Chemosensory receptor A</fullName>
    </submittedName>
</protein>
<evidence type="ECO:0000313" key="11">
    <source>
        <dbReference type="Proteomes" id="UP000762676"/>
    </source>
</evidence>
<evidence type="ECO:0000256" key="4">
    <source>
        <dbReference type="ARBA" id="ARBA00023040"/>
    </source>
</evidence>
<evidence type="ECO:0000256" key="2">
    <source>
        <dbReference type="ARBA" id="ARBA00022692"/>
    </source>
</evidence>
<feature type="transmembrane region" description="Helical" evidence="8">
    <location>
        <begin position="71"/>
        <end position="93"/>
    </location>
</feature>
<keyword evidence="6 10" id="KW-0675">Receptor</keyword>
<dbReference type="SUPFAM" id="SSF81321">
    <property type="entry name" value="Family A G protein-coupled receptor-like"/>
    <property type="match status" value="1"/>
</dbReference>
<dbReference type="Proteomes" id="UP000762676">
    <property type="component" value="Unassembled WGS sequence"/>
</dbReference>
<dbReference type="InterPro" id="IPR017452">
    <property type="entry name" value="GPCR_Rhodpsn_7TM"/>
</dbReference>
<sequence>MPLHFKSTFTRSRTVLGIICLFCLSVLFHLPVLTIFSIGWREDPNTNSSRPVLVASARQSMVKINDLLNRNTLPCILFITMIACVALLCFKLFEASKFRSLPIRNAKALGEATASTKGSDDNGRLSPKDVHVVQSVVLVCSIFIVAQLPALLYSTVRVVNPDFDHGGRLVRLFGIFANVSLTFSLLNATLNICVYYNYNSRYRSVFRSFLNLKD</sequence>
<dbReference type="Gene3D" id="1.20.1070.10">
    <property type="entry name" value="Rhodopsin 7-helix transmembrane proteins"/>
    <property type="match status" value="1"/>
</dbReference>
<evidence type="ECO:0000256" key="6">
    <source>
        <dbReference type="ARBA" id="ARBA00023170"/>
    </source>
</evidence>
<accession>A0AAV4ET51</accession>